<evidence type="ECO:0000313" key="2">
    <source>
        <dbReference type="EMBL" id="PNP83068.1"/>
    </source>
</evidence>
<feature type="compositionally biased region" description="Basic and acidic residues" evidence="1">
    <location>
        <begin position="418"/>
        <end position="427"/>
    </location>
</feature>
<dbReference type="EMBL" id="MTQA01000054">
    <property type="protein sequence ID" value="PNP83068.1"/>
    <property type="molecule type" value="Genomic_DNA"/>
</dbReference>
<dbReference type="Proteomes" id="UP000236664">
    <property type="component" value="Unassembled WGS sequence"/>
</dbReference>
<comment type="caution">
    <text evidence="2">The sequence shown here is derived from an EMBL/GenBank/DDBJ whole genome shotgun (WGS) entry which is preliminary data.</text>
</comment>
<dbReference type="Pfam" id="PF14441">
    <property type="entry name" value="OTT_1508_deam"/>
    <property type="match status" value="1"/>
</dbReference>
<evidence type="ECO:0000313" key="3">
    <source>
        <dbReference type="Proteomes" id="UP000236664"/>
    </source>
</evidence>
<gene>
    <name evidence="2" type="ORF">FNYG_03390</name>
</gene>
<keyword evidence="3" id="KW-1185">Reference proteome</keyword>
<evidence type="ECO:0000256" key="1">
    <source>
        <dbReference type="SAM" id="MobiDB-lite"/>
    </source>
</evidence>
<sequence length="528" mass="59920">MNDDKREYMRLSQVLISRLDDVQITLAKDPSNTSALDKKLELIINTFGDISRISSLPTMLLQDIGPRMEPDLCRCLLNTVNKLAHYETCAWTLVKLSRTYSILGHTSTILVRLDETAFGKPPAETVVFKLEEHLKTLRKEYNTNWDLDNFGQRLAMDTRKFWEDFLRVTNEPKIHAEIQLMWHLERYPSSKPPRVITSNKDACFLCNAFISFHGKYMIPKTHGRIYPGWRLPSTGLDETRGLFVRELERIAVERLDVINQQGFEKNIDPLESTISLVAISATSLNRSETKDMQPAMTITNNGINNEVLEKMDEKRPATCLLRPTNPTQSKVGVKAKTKNLDVESTKVSLIPRNSPVSSQETMVLTQESANETEKVQEQAPIPVGEPNDIASKETEYELHEITRPEIYQTRPSSTCFPEPKHSDHKPSDGPTAWEQVKQDSTKRMKLKPFNLYIEYTSSDPNTSRVLKVKTKRLSVEEAGEVADGSDHVYDLDSLSTLDCDLGNCQQVKMKAKGEVYVVDLGSLVCPDE</sequence>
<dbReference type="InterPro" id="IPR027796">
    <property type="entry name" value="OTT_1508_deam-like"/>
</dbReference>
<feature type="region of interest" description="Disordered" evidence="1">
    <location>
        <begin position="410"/>
        <end position="433"/>
    </location>
</feature>
<name>A0A2K0WLC6_GIBNY</name>
<dbReference type="AlphaFoldDB" id="A0A2K0WLC6"/>
<reference evidence="2 3" key="1">
    <citation type="submission" date="2017-06" db="EMBL/GenBank/DDBJ databases">
        <title>Genome of Fusarium nygamai isolate CS10214.</title>
        <authorList>
            <person name="Gardiner D.M."/>
            <person name="Obanor F."/>
            <person name="Kazan K."/>
        </authorList>
    </citation>
    <scope>NUCLEOTIDE SEQUENCE [LARGE SCALE GENOMIC DNA]</scope>
    <source>
        <strain evidence="2 3">CS10214</strain>
    </source>
</reference>
<dbReference type="OrthoDB" id="4851849at2759"/>
<accession>A0A2K0WLC6</accession>
<proteinExistence type="predicted"/>
<protein>
    <submittedName>
        <fullName evidence="2">Uncharacterized protein</fullName>
    </submittedName>
</protein>
<organism evidence="2 3">
    <name type="scientific">Gibberella nygamai</name>
    <name type="common">Bean root rot disease fungus</name>
    <name type="synonym">Fusarium nygamai</name>
    <dbReference type="NCBI Taxonomy" id="42673"/>
    <lineage>
        <taxon>Eukaryota</taxon>
        <taxon>Fungi</taxon>
        <taxon>Dikarya</taxon>
        <taxon>Ascomycota</taxon>
        <taxon>Pezizomycotina</taxon>
        <taxon>Sordariomycetes</taxon>
        <taxon>Hypocreomycetidae</taxon>
        <taxon>Hypocreales</taxon>
        <taxon>Nectriaceae</taxon>
        <taxon>Fusarium</taxon>
        <taxon>Fusarium fujikuroi species complex</taxon>
    </lineage>
</organism>